<comment type="similarity">
    <text evidence="1">Belongs to the transferase hexapeptide repeat family.</text>
</comment>
<name>A0A368YB62_9BACI</name>
<dbReference type="InterPro" id="IPR001451">
    <property type="entry name" value="Hexapep"/>
</dbReference>
<evidence type="ECO:0000256" key="1">
    <source>
        <dbReference type="ARBA" id="ARBA00007274"/>
    </source>
</evidence>
<dbReference type="GO" id="GO:0005737">
    <property type="term" value="C:cytoplasm"/>
    <property type="evidence" value="ECO:0007669"/>
    <property type="project" value="InterPro"/>
</dbReference>
<dbReference type="InterPro" id="IPR018357">
    <property type="entry name" value="Hexapep_transf_CS"/>
</dbReference>
<keyword evidence="7" id="KW-1185">Reference proteome</keyword>
<dbReference type="PROSITE" id="PS00101">
    <property type="entry name" value="HEXAPEP_TRANSFERASES"/>
    <property type="match status" value="1"/>
</dbReference>
<protein>
    <recommendedName>
        <fullName evidence="2">Serine acetyltransferase</fullName>
    </recommendedName>
</protein>
<evidence type="ECO:0000256" key="5">
    <source>
        <dbReference type="ARBA" id="ARBA00023315"/>
    </source>
</evidence>
<dbReference type="InterPro" id="IPR045304">
    <property type="entry name" value="LbH_SAT"/>
</dbReference>
<dbReference type="RefSeq" id="WP_114351495.1">
    <property type="nucleotide sequence ID" value="NZ_QPJJ01000001.1"/>
</dbReference>
<evidence type="ECO:0000313" key="7">
    <source>
        <dbReference type="Proteomes" id="UP000252585"/>
    </source>
</evidence>
<proteinExistence type="inferred from homology"/>
<gene>
    <name evidence="6" type="ORF">DFR57_101237</name>
</gene>
<dbReference type="SUPFAM" id="SSF51161">
    <property type="entry name" value="Trimeric LpxA-like enzymes"/>
    <property type="match status" value="1"/>
</dbReference>
<dbReference type="InterPro" id="IPR005881">
    <property type="entry name" value="Ser_O-AcTrfase"/>
</dbReference>
<dbReference type="GO" id="GO:0006535">
    <property type="term" value="P:cysteine biosynthetic process from serine"/>
    <property type="evidence" value="ECO:0007669"/>
    <property type="project" value="InterPro"/>
</dbReference>
<dbReference type="Pfam" id="PF00132">
    <property type="entry name" value="Hexapep"/>
    <property type="match status" value="1"/>
</dbReference>
<dbReference type="AlphaFoldDB" id="A0A368YB62"/>
<comment type="caution">
    <text evidence="6">The sequence shown here is derived from an EMBL/GenBank/DDBJ whole genome shotgun (WGS) entry which is preliminary data.</text>
</comment>
<evidence type="ECO:0000256" key="4">
    <source>
        <dbReference type="ARBA" id="ARBA00022737"/>
    </source>
</evidence>
<accession>A0A368YB62</accession>
<evidence type="ECO:0000256" key="3">
    <source>
        <dbReference type="ARBA" id="ARBA00022679"/>
    </source>
</evidence>
<reference evidence="6 7" key="1">
    <citation type="submission" date="2018-07" db="EMBL/GenBank/DDBJ databases">
        <title>Genomic Encyclopedia of Type Strains, Phase IV (KMG-IV): sequencing the most valuable type-strain genomes for metagenomic binning, comparative biology and taxonomic classification.</title>
        <authorList>
            <person name="Goeker M."/>
        </authorList>
    </citation>
    <scope>NUCLEOTIDE SEQUENCE [LARGE SCALE GENOMIC DNA]</scope>
    <source>
        <strain evidence="6 7">DSM 27696</strain>
    </source>
</reference>
<dbReference type="OrthoDB" id="9812571at2"/>
<evidence type="ECO:0000313" key="6">
    <source>
        <dbReference type="EMBL" id="RCW77365.1"/>
    </source>
</evidence>
<dbReference type="CDD" id="cd03354">
    <property type="entry name" value="LbH_SAT"/>
    <property type="match status" value="1"/>
</dbReference>
<dbReference type="PIRSF" id="PIRSF000441">
    <property type="entry name" value="CysE"/>
    <property type="match status" value="1"/>
</dbReference>
<dbReference type="InterPro" id="IPR011004">
    <property type="entry name" value="Trimer_LpxA-like_sf"/>
</dbReference>
<sequence length="140" mass="14957">MNITKQYTLARWLYLRKVPLIPKIIKIIMRILFSCDIPYTSNIHKTVQFPHHGIGVVIGHDTVIGENTKVLQNVTIGGRSGVRANPVIGKNVIIGAGACILGDVKIGDNAKIGANAVVIKNVPTGCTAVGVPAKLLNSKL</sequence>
<dbReference type="Gene3D" id="2.160.10.10">
    <property type="entry name" value="Hexapeptide repeat proteins"/>
    <property type="match status" value="1"/>
</dbReference>
<keyword evidence="4" id="KW-0677">Repeat</keyword>
<organism evidence="6 7">
    <name type="scientific">Saliterribacillus persicus</name>
    <dbReference type="NCBI Taxonomy" id="930114"/>
    <lineage>
        <taxon>Bacteria</taxon>
        <taxon>Bacillati</taxon>
        <taxon>Bacillota</taxon>
        <taxon>Bacilli</taxon>
        <taxon>Bacillales</taxon>
        <taxon>Bacillaceae</taxon>
        <taxon>Saliterribacillus</taxon>
    </lineage>
</organism>
<dbReference type="GO" id="GO:0009001">
    <property type="term" value="F:serine O-acetyltransferase activity"/>
    <property type="evidence" value="ECO:0007669"/>
    <property type="project" value="InterPro"/>
</dbReference>
<dbReference type="PANTHER" id="PTHR42811">
    <property type="entry name" value="SERINE ACETYLTRANSFERASE"/>
    <property type="match status" value="1"/>
</dbReference>
<evidence type="ECO:0000256" key="2">
    <source>
        <dbReference type="ARBA" id="ARBA00018522"/>
    </source>
</evidence>
<keyword evidence="5" id="KW-0012">Acyltransferase</keyword>
<dbReference type="EMBL" id="QPJJ01000001">
    <property type="protein sequence ID" value="RCW77365.1"/>
    <property type="molecule type" value="Genomic_DNA"/>
</dbReference>
<dbReference type="Proteomes" id="UP000252585">
    <property type="component" value="Unassembled WGS sequence"/>
</dbReference>
<keyword evidence="3 6" id="KW-0808">Transferase</keyword>